<accession>A0A9N9CV78</accession>
<name>A0A9N9CV78_9GLOM</name>
<dbReference type="Gene3D" id="3.10.180.10">
    <property type="entry name" value="2,3-Dihydroxybiphenyl 1,2-Dioxygenase, domain 1"/>
    <property type="match status" value="2"/>
</dbReference>
<dbReference type="InterPro" id="IPR004360">
    <property type="entry name" value="Glyas_Fos-R_dOase_dom"/>
</dbReference>
<dbReference type="Proteomes" id="UP000789396">
    <property type="component" value="Unassembled WGS sequence"/>
</dbReference>
<dbReference type="InterPro" id="IPR029068">
    <property type="entry name" value="Glyas_Bleomycin-R_OHBP_Dase"/>
</dbReference>
<dbReference type="PANTHER" id="PTHR10374">
    <property type="entry name" value="LACTOYLGLUTATHIONE LYASE GLYOXALASE I"/>
    <property type="match status" value="1"/>
</dbReference>
<evidence type="ECO:0000313" key="3">
    <source>
        <dbReference type="Proteomes" id="UP000789396"/>
    </source>
</evidence>
<evidence type="ECO:0000313" key="2">
    <source>
        <dbReference type="EMBL" id="CAG8617327.1"/>
    </source>
</evidence>
<organism evidence="2 3">
    <name type="scientific">Racocetra fulgida</name>
    <dbReference type="NCBI Taxonomy" id="60492"/>
    <lineage>
        <taxon>Eukaryota</taxon>
        <taxon>Fungi</taxon>
        <taxon>Fungi incertae sedis</taxon>
        <taxon>Mucoromycota</taxon>
        <taxon>Glomeromycotina</taxon>
        <taxon>Glomeromycetes</taxon>
        <taxon>Diversisporales</taxon>
        <taxon>Gigasporaceae</taxon>
        <taxon>Racocetra</taxon>
    </lineage>
</organism>
<dbReference type="PANTHER" id="PTHR10374:SF30">
    <property type="entry name" value="LACTOYLGLUTATHIONE LYASE"/>
    <property type="match status" value="1"/>
</dbReference>
<reference evidence="2" key="1">
    <citation type="submission" date="2021-06" db="EMBL/GenBank/DDBJ databases">
        <authorList>
            <person name="Kallberg Y."/>
            <person name="Tangrot J."/>
            <person name="Rosling A."/>
        </authorList>
    </citation>
    <scope>NUCLEOTIDE SEQUENCE</scope>
    <source>
        <strain evidence="2">IN212</strain>
    </source>
</reference>
<evidence type="ECO:0000259" key="1">
    <source>
        <dbReference type="PROSITE" id="PS51819"/>
    </source>
</evidence>
<dbReference type="InterPro" id="IPR037523">
    <property type="entry name" value="VOC_core"/>
</dbReference>
<protein>
    <submittedName>
        <fullName evidence="2">15994_t:CDS:1</fullName>
    </submittedName>
</protein>
<feature type="non-terminal residue" evidence="2">
    <location>
        <position position="73"/>
    </location>
</feature>
<dbReference type="EMBL" id="CAJVPZ010010210">
    <property type="protein sequence ID" value="CAG8617327.1"/>
    <property type="molecule type" value="Genomic_DNA"/>
</dbReference>
<gene>
    <name evidence="2" type="ORF">RFULGI_LOCUS7221</name>
</gene>
<dbReference type="OrthoDB" id="16820at2759"/>
<dbReference type="SUPFAM" id="SSF54593">
    <property type="entry name" value="Glyoxalase/Bleomycin resistance protein/Dihydroxybiphenyl dioxygenase"/>
    <property type="match status" value="1"/>
</dbReference>
<dbReference type="AlphaFoldDB" id="A0A9N9CV78"/>
<sequence>MIRVKDPDASLKFYQEVLGMNNWGTEKDSDFQYHDGNKEPRGFGHLAISVDNIEAACARFEELGVKFIKKLKD</sequence>
<proteinExistence type="predicted"/>
<keyword evidence="3" id="KW-1185">Reference proteome</keyword>
<dbReference type="Pfam" id="PF00903">
    <property type="entry name" value="Glyoxalase"/>
    <property type="match status" value="2"/>
</dbReference>
<feature type="domain" description="VOC" evidence="1">
    <location>
        <begin position="1"/>
        <end position="73"/>
    </location>
</feature>
<comment type="caution">
    <text evidence="2">The sequence shown here is derived from an EMBL/GenBank/DDBJ whole genome shotgun (WGS) entry which is preliminary data.</text>
</comment>
<dbReference type="PROSITE" id="PS51819">
    <property type="entry name" value="VOC"/>
    <property type="match status" value="1"/>
</dbReference>